<gene>
    <name evidence="1" type="ORF">HPB49_019567</name>
</gene>
<dbReference type="EMBL" id="CM023478">
    <property type="protein sequence ID" value="KAH7933957.1"/>
    <property type="molecule type" value="Genomic_DNA"/>
</dbReference>
<reference evidence="1" key="1">
    <citation type="submission" date="2020-05" db="EMBL/GenBank/DDBJ databases">
        <title>Large-scale comparative analyses of tick genomes elucidate their genetic diversity and vector capacities.</title>
        <authorList>
            <person name="Jia N."/>
            <person name="Wang J."/>
            <person name="Shi W."/>
            <person name="Du L."/>
            <person name="Sun Y."/>
            <person name="Zhan W."/>
            <person name="Jiang J."/>
            <person name="Wang Q."/>
            <person name="Zhang B."/>
            <person name="Ji P."/>
            <person name="Sakyi L.B."/>
            <person name="Cui X."/>
            <person name="Yuan T."/>
            <person name="Jiang B."/>
            <person name="Yang W."/>
            <person name="Lam T.T.-Y."/>
            <person name="Chang Q."/>
            <person name="Ding S."/>
            <person name="Wang X."/>
            <person name="Zhu J."/>
            <person name="Ruan X."/>
            <person name="Zhao L."/>
            <person name="Wei J."/>
            <person name="Que T."/>
            <person name="Du C."/>
            <person name="Cheng J."/>
            <person name="Dai P."/>
            <person name="Han X."/>
            <person name="Huang E."/>
            <person name="Gao Y."/>
            <person name="Liu J."/>
            <person name="Shao H."/>
            <person name="Ye R."/>
            <person name="Li L."/>
            <person name="Wei W."/>
            <person name="Wang X."/>
            <person name="Wang C."/>
            <person name="Yang T."/>
            <person name="Huo Q."/>
            <person name="Li W."/>
            <person name="Guo W."/>
            <person name="Chen H."/>
            <person name="Zhou L."/>
            <person name="Ni X."/>
            <person name="Tian J."/>
            <person name="Zhou Y."/>
            <person name="Sheng Y."/>
            <person name="Liu T."/>
            <person name="Pan Y."/>
            <person name="Xia L."/>
            <person name="Li J."/>
            <person name="Zhao F."/>
            <person name="Cao W."/>
        </authorList>
    </citation>
    <scope>NUCLEOTIDE SEQUENCE</scope>
    <source>
        <strain evidence="1">Dsil-2018</strain>
    </source>
</reference>
<organism evidence="1 2">
    <name type="scientific">Dermacentor silvarum</name>
    <name type="common">Tick</name>
    <dbReference type="NCBI Taxonomy" id="543639"/>
    <lineage>
        <taxon>Eukaryota</taxon>
        <taxon>Metazoa</taxon>
        <taxon>Ecdysozoa</taxon>
        <taxon>Arthropoda</taxon>
        <taxon>Chelicerata</taxon>
        <taxon>Arachnida</taxon>
        <taxon>Acari</taxon>
        <taxon>Parasitiformes</taxon>
        <taxon>Ixodida</taxon>
        <taxon>Ixodoidea</taxon>
        <taxon>Ixodidae</taxon>
        <taxon>Rhipicephalinae</taxon>
        <taxon>Dermacentor</taxon>
    </lineage>
</organism>
<evidence type="ECO:0000313" key="2">
    <source>
        <dbReference type="Proteomes" id="UP000821865"/>
    </source>
</evidence>
<accession>A0ACB8C546</accession>
<sequence length="473" mass="53230">MRHASSLLVLLALSAFRCCGSTKLVAKRLQVHRVRLHDSLVMPCAAKEGVTVTQARWTDQAGGTSWLSQALLSVSTGHLRFPKVAAVLSGYYECSGYVRLPRREVFIKVRHEIQVFDSDKNETGCRVGYVISEQRCCEVSRAWSSEQRVRTIIMEDKLSRFFQDRFHVESVHREVQTEPYEPMPPASSTFLEKRVAASSKAKVAAPPDQETMFKELLAKTAPNARRLDRRKNTPQPRHLGRSTLKAVGGSHRTLQKSPLAARQPPNEFSSWRPPNRSAQRTPRKTGAVAPVMSPPAETLANLYGRPSRRSAQREFENTSRYKLPVWPSSPEDHRRTSHGARTRDDVPRDVHGFYEAAECDVSDGSHRSFPPYGRSGHGSPRRSPYHLPLGREDRQDHLSSVVSPLPRGYKMAHSLFMCIKGKPNGGQFGIVGRTVNGLVDVGEMVDTFQRNVLDEMGVYVNLKKTKAFKSMYR</sequence>
<comment type="caution">
    <text evidence="1">The sequence shown here is derived from an EMBL/GenBank/DDBJ whole genome shotgun (WGS) entry which is preliminary data.</text>
</comment>
<protein>
    <submittedName>
        <fullName evidence="1">Uncharacterized protein</fullName>
    </submittedName>
</protein>
<evidence type="ECO:0000313" key="1">
    <source>
        <dbReference type="EMBL" id="KAH7933957.1"/>
    </source>
</evidence>
<keyword evidence="2" id="KW-1185">Reference proteome</keyword>
<proteinExistence type="predicted"/>
<dbReference type="Proteomes" id="UP000821865">
    <property type="component" value="Chromosome 9"/>
</dbReference>
<name>A0ACB8C546_DERSI</name>